<name>A0A377M9H3_ENTCL</name>
<organism evidence="1 2">
    <name type="scientific">Enterobacter cloacae</name>
    <dbReference type="NCBI Taxonomy" id="550"/>
    <lineage>
        <taxon>Bacteria</taxon>
        <taxon>Pseudomonadati</taxon>
        <taxon>Pseudomonadota</taxon>
        <taxon>Gammaproteobacteria</taxon>
        <taxon>Enterobacterales</taxon>
        <taxon>Enterobacteriaceae</taxon>
        <taxon>Enterobacter</taxon>
        <taxon>Enterobacter cloacae complex</taxon>
    </lineage>
</organism>
<accession>A0A377M9H3</accession>
<dbReference type="AlphaFoldDB" id="A0A377M9H3"/>
<evidence type="ECO:0000313" key="1">
    <source>
        <dbReference type="EMBL" id="STQ14888.1"/>
    </source>
</evidence>
<evidence type="ECO:0000313" key="2">
    <source>
        <dbReference type="Proteomes" id="UP000255106"/>
    </source>
</evidence>
<sequence length="78" mass="8405">MSNVRNLNLGAAMLQRGKTPAQGDAVPAAVPLPVSEMAMVLTLDQLRPNPDNPARAVTHISMKSRLPSGPVGWSRYRK</sequence>
<gene>
    <name evidence="1" type="ORF">NCTC10005_07760</name>
</gene>
<proteinExistence type="predicted"/>
<dbReference type="Proteomes" id="UP000255106">
    <property type="component" value="Unassembled WGS sequence"/>
</dbReference>
<dbReference type="EMBL" id="UGJB01000004">
    <property type="protein sequence ID" value="STQ14888.1"/>
    <property type="molecule type" value="Genomic_DNA"/>
</dbReference>
<reference evidence="1 2" key="1">
    <citation type="submission" date="2018-06" db="EMBL/GenBank/DDBJ databases">
        <authorList>
            <consortium name="Pathogen Informatics"/>
            <person name="Doyle S."/>
        </authorList>
    </citation>
    <scope>NUCLEOTIDE SEQUENCE [LARGE SCALE GENOMIC DNA]</scope>
    <source>
        <strain evidence="1 2">NCTC10005</strain>
    </source>
</reference>
<protein>
    <submittedName>
        <fullName evidence="1">Uncharacterized protein</fullName>
    </submittedName>
</protein>